<name>A0A922HMB8_DERFA</name>
<gene>
    <name evidence="2" type="ORF">DERF_014141</name>
</gene>
<comment type="caution">
    <text evidence="2">The sequence shown here is derived from an EMBL/GenBank/DDBJ whole genome shotgun (WGS) entry which is preliminary data.</text>
</comment>
<keyword evidence="1" id="KW-0472">Membrane</keyword>
<dbReference type="EMBL" id="ASGP02000008">
    <property type="protein sequence ID" value="KAH9493388.1"/>
    <property type="molecule type" value="Genomic_DNA"/>
</dbReference>
<accession>A0A922HMB8</accession>
<sequence length="468" mass="55401">MWPFLHSQSLMITMIIILYHQLNFIQTLVHYVRKDNGQNYSYNDFSHLSGCDGPVSMKFFIDKLLSMAIIDDTLYIYQMDHIIGIYPGISWRFSPQLSGIYLMDGIYHDNHRYYPTIVDEWPLDRIVNEIFNPLFNVDSFVKLVEGDLSEFNQIVPTLWPKTITRMRNDVRVTITRSDRLDNDQQQQQLSSLSMNQSGWLYLSKYYTDDYMIHFWLRNKQTNTGFKHYMYYEHEHEESITFGELRSPDDEKFNLITMNIDGEFYALVIALNPYGQKGVYKVRTYRGSPRLNEPYGEICQKNNPDSEIIYLKLNLDKQCEHLTAMTLFENIEFGLTINDDHIYFISIDKEILFRVNKSILAAVEMAETAFVIERLEFLRFFLCFWPTRWPLPGLSLQSIEMVNDSFVPKFWLRQHFAKIDNIIVILIIIKFMAISLYMLYVCGVRLPEELLLSTLSTRSFEWITTTAHH</sequence>
<organism evidence="2 3">
    <name type="scientific">Dermatophagoides farinae</name>
    <name type="common">American house dust mite</name>
    <dbReference type="NCBI Taxonomy" id="6954"/>
    <lineage>
        <taxon>Eukaryota</taxon>
        <taxon>Metazoa</taxon>
        <taxon>Ecdysozoa</taxon>
        <taxon>Arthropoda</taxon>
        <taxon>Chelicerata</taxon>
        <taxon>Arachnida</taxon>
        <taxon>Acari</taxon>
        <taxon>Acariformes</taxon>
        <taxon>Sarcoptiformes</taxon>
        <taxon>Astigmata</taxon>
        <taxon>Psoroptidia</taxon>
        <taxon>Analgoidea</taxon>
        <taxon>Pyroglyphidae</taxon>
        <taxon>Dermatophagoidinae</taxon>
        <taxon>Dermatophagoides</taxon>
    </lineage>
</organism>
<evidence type="ECO:0000256" key="1">
    <source>
        <dbReference type="SAM" id="Phobius"/>
    </source>
</evidence>
<keyword evidence="3" id="KW-1185">Reference proteome</keyword>
<reference evidence="2" key="2">
    <citation type="journal article" date="2022" name="Res Sq">
        <title>Comparative Genomics Reveals Insights into the Divergent Evolution of Astigmatic Mites and Household Pest Adaptations.</title>
        <authorList>
            <person name="Xiong Q."/>
            <person name="Wan A.T.-Y."/>
            <person name="Liu X.-Y."/>
            <person name="Fung C.S.-H."/>
            <person name="Xiao X."/>
            <person name="Malainual N."/>
            <person name="Hou J."/>
            <person name="Wang L."/>
            <person name="Wang M."/>
            <person name="Yang K."/>
            <person name="Cui Y."/>
            <person name="Leung E."/>
            <person name="Nong W."/>
            <person name="Shin S.-K."/>
            <person name="Au S."/>
            <person name="Jeong K.Y."/>
            <person name="Chew F.T."/>
            <person name="Hui J."/>
            <person name="Leung T.F."/>
            <person name="Tungtrongchitr A."/>
            <person name="Zhong N."/>
            <person name="Liu Z."/>
            <person name="Tsui S."/>
        </authorList>
    </citation>
    <scope>NUCLEOTIDE SEQUENCE</scope>
    <source>
        <strain evidence="2">Derf</strain>
        <tissue evidence="2">Whole organism</tissue>
    </source>
</reference>
<dbReference type="Proteomes" id="UP000790347">
    <property type="component" value="Unassembled WGS sequence"/>
</dbReference>
<keyword evidence="1" id="KW-1133">Transmembrane helix</keyword>
<evidence type="ECO:0000313" key="2">
    <source>
        <dbReference type="EMBL" id="KAH9493388.1"/>
    </source>
</evidence>
<feature type="transmembrane region" description="Helical" evidence="1">
    <location>
        <begin position="418"/>
        <end position="439"/>
    </location>
</feature>
<reference evidence="2" key="1">
    <citation type="submission" date="2013-05" db="EMBL/GenBank/DDBJ databases">
        <authorList>
            <person name="Yim A.K.Y."/>
            <person name="Chan T.F."/>
            <person name="Ji K.M."/>
            <person name="Liu X.Y."/>
            <person name="Zhou J.W."/>
            <person name="Li R.Q."/>
            <person name="Yang K.Y."/>
            <person name="Li J."/>
            <person name="Li M."/>
            <person name="Law P.T.W."/>
            <person name="Wu Y.L."/>
            <person name="Cai Z.L."/>
            <person name="Qin H."/>
            <person name="Bao Y."/>
            <person name="Leung R.K.K."/>
            <person name="Ng P.K.S."/>
            <person name="Zou J."/>
            <person name="Zhong X.J."/>
            <person name="Ran P.X."/>
            <person name="Zhong N.S."/>
            <person name="Liu Z.G."/>
            <person name="Tsui S.K.W."/>
        </authorList>
    </citation>
    <scope>NUCLEOTIDE SEQUENCE</scope>
    <source>
        <strain evidence="2">Derf</strain>
        <tissue evidence="2">Whole organism</tissue>
    </source>
</reference>
<protein>
    <submittedName>
        <fullName evidence="2">Uncharacterized protein</fullName>
    </submittedName>
</protein>
<proteinExistence type="predicted"/>
<feature type="transmembrane region" description="Helical" evidence="1">
    <location>
        <begin position="12"/>
        <end position="32"/>
    </location>
</feature>
<keyword evidence="1" id="KW-0812">Transmembrane</keyword>
<evidence type="ECO:0000313" key="3">
    <source>
        <dbReference type="Proteomes" id="UP000790347"/>
    </source>
</evidence>
<dbReference type="AlphaFoldDB" id="A0A922HMB8"/>